<keyword evidence="3" id="KW-0808">Transferase</keyword>
<feature type="transmembrane region" description="Helical" evidence="1">
    <location>
        <begin position="20"/>
        <end position="40"/>
    </location>
</feature>
<evidence type="ECO:0000259" key="2">
    <source>
        <dbReference type="Pfam" id="PF13360"/>
    </source>
</evidence>
<feature type="domain" description="Pyrrolo-quinoline quinone repeat" evidence="2">
    <location>
        <begin position="136"/>
        <end position="229"/>
    </location>
</feature>
<dbReference type="InterPro" id="IPR011047">
    <property type="entry name" value="Quinoprotein_ADH-like_sf"/>
</dbReference>
<accession>A0A5B9MIR7</accession>
<dbReference type="RefSeq" id="WP_147869988.1">
    <property type="nucleotide sequence ID" value="NZ_CP036264.1"/>
</dbReference>
<protein>
    <submittedName>
        <fullName evidence="3">Serine/threonine-protein kinase AfsK</fullName>
        <ecNumber evidence="3">2.7.11.1</ecNumber>
    </submittedName>
</protein>
<evidence type="ECO:0000313" key="3">
    <source>
        <dbReference type="EMBL" id="QEG00814.1"/>
    </source>
</evidence>
<feature type="domain" description="Pyrrolo-quinoline quinone repeat" evidence="2">
    <location>
        <begin position="236"/>
        <end position="386"/>
    </location>
</feature>
<dbReference type="InterPro" id="IPR018391">
    <property type="entry name" value="PQQ_b-propeller_rpt"/>
</dbReference>
<dbReference type="GO" id="GO:0004674">
    <property type="term" value="F:protein serine/threonine kinase activity"/>
    <property type="evidence" value="ECO:0007669"/>
    <property type="project" value="UniProtKB-EC"/>
</dbReference>
<keyword evidence="1" id="KW-0472">Membrane</keyword>
<keyword evidence="1" id="KW-1133">Transmembrane helix</keyword>
<dbReference type="KEGG" id="smam:Mal15_48900"/>
<keyword evidence="4" id="KW-1185">Reference proteome</keyword>
<dbReference type="Proteomes" id="UP000321353">
    <property type="component" value="Chromosome"/>
</dbReference>
<dbReference type="EMBL" id="CP036264">
    <property type="protein sequence ID" value="QEG00814.1"/>
    <property type="molecule type" value="Genomic_DNA"/>
</dbReference>
<dbReference type="SMART" id="SM00564">
    <property type="entry name" value="PQQ"/>
    <property type="match status" value="6"/>
</dbReference>
<dbReference type="Pfam" id="PF13360">
    <property type="entry name" value="PQQ_2"/>
    <property type="match status" value="2"/>
</dbReference>
<name>A0A5B9MIR7_9BACT</name>
<gene>
    <name evidence="3" type="primary">afsK_2</name>
    <name evidence="3" type="ORF">Mal15_48900</name>
</gene>
<dbReference type="SUPFAM" id="SSF50998">
    <property type="entry name" value="Quinoprotein alcohol dehydrogenase-like"/>
    <property type="match status" value="1"/>
</dbReference>
<dbReference type="InterPro" id="IPR002372">
    <property type="entry name" value="PQQ_rpt_dom"/>
</dbReference>
<sequence>MELSPVESTSRRSDAGGRRFFCRLGFSLVGLIGFAVFGSVCSAADWRFPRGDAAASGATTAQLPDELAVAWEFTADDAIESTPIVVGDRVFVADVMGKIYCLARGDGQQRWRKDFGTGFLASPVIAGERLVIGDYDGNVYAISAADGTELWTATTEGEISGSAAIFEDKVLVACQDGKLYCFELATGKPVWTYAAEDQIQCSPTIAGDRTFLGGCDAKLHVVDLKTGEADGDAMPLEGPTGSTPAVRGDLAILPTHDGSVFAFDWKNKQQRWRYEDPLQAQEYRNSAAISADVAVVSSQRKQVDAIDLKTGKRLWRHTLRRFADASPVIAGADVWIPATDGRLLRLALADGSVKWTYEIRGSFVAGVAVTDSELFVADDEGVVRCFRGK</sequence>
<dbReference type="PANTHER" id="PTHR34512:SF30">
    <property type="entry name" value="OUTER MEMBRANE PROTEIN ASSEMBLY FACTOR BAMB"/>
    <property type="match status" value="1"/>
</dbReference>
<dbReference type="Gene3D" id="2.130.10.10">
    <property type="entry name" value="YVTN repeat-like/Quinoprotein amine dehydrogenase"/>
    <property type="match status" value="2"/>
</dbReference>
<evidence type="ECO:0000256" key="1">
    <source>
        <dbReference type="SAM" id="Phobius"/>
    </source>
</evidence>
<dbReference type="InterPro" id="IPR015943">
    <property type="entry name" value="WD40/YVTN_repeat-like_dom_sf"/>
</dbReference>
<proteinExistence type="predicted"/>
<dbReference type="EC" id="2.7.11.1" evidence="3"/>
<evidence type="ECO:0000313" key="4">
    <source>
        <dbReference type="Proteomes" id="UP000321353"/>
    </source>
</evidence>
<keyword evidence="1" id="KW-0812">Transmembrane</keyword>
<dbReference type="AlphaFoldDB" id="A0A5B9MIR7"/>
<dbReference type="PANTHER" id="PTHR34512">
    <property type="entry name" value="CELL SURFACE PROTEIN"/>
    <property type="match status" value="1"/>
</dbReference>
<organism evidence="3 4">
    <name type="scientific">Stieleria maiorica</name>
    <dbReference type="NCBI Taxonomy" id="2795974"/>
    <lineage>
        <taxon>Bacteria</taxon>
        <taxon>Pseudomonadati</taxon>
        <taxon>Planctomycetota</taxon>
        <taxon>Planctomycetia</taxon>
        <taxon>Pirellulales</taxon>
        <taxon>Pirellulaceae</taxon>
        <taxon>Stieleria</taxon>
    </lineage>
</organism>
<reference evidence="3 4" key="1">
    <citation type="submission" date="2019-02" db="EMBL/GenBank/DDBJ databases">
        <title>Planctomycetal bacteria perform biofilm scaping via a novel small molecule.</title>
        <authorList>
            <person name="Jeske O."/>
            <person name="Boedeker C."/>
            <person name="Wiegand S."/>
            <person name="Breitling P."/>
            <person name="Kallscheuer N."/>
            <person name="Jogler M."/>
            <person name="Rohde M."/>
            <person name="Petersen J."/>
            <person name="Medema M.H."/>
            <person name="Surup F."/>
            <person name="Jogler C."/>
        </authorList>
    </citation>
    <scope>NUCLEOTIDE SEQUENCE [LARGE SCALE GENOMIC DNA]</scope>
    <source>
        <strain evidence="3 4">Mal15</strain>
    </source>
</reference>
<keyword evidence="3" id="KW-0418">Kinase</keyword>